<dbReference type="InterPro" id="IPR008254">
    <property type="entry name" value="Flavodoxin/NO_synth"/>
</dbReference>
<evidence type="ECO:0000259" key="1">
    <source>
        <dbReference type="PROSITE" id="PS50902"/>
    </source>
</evidence>
<dbReference type="GO" id="GO:0010181">
    <property type="term" value="F:FMN binding"/>
    <property type="evidence" value="ECO:0007669"/>
    <property type="project" value="InterPro"/>
</dbReference>
<organism evidence="2 3">
    <name type="scientific">Candidatus Desulfacyla euxinica</name>
    <dbReference type="NCBI Taxonomy" id="2841693"/>
    <lineage>
        <taxon>Bacteria</taxon>
        <taxon>Deltaproteobacteria</taxon>
        <taxon>Candidatus Desulfacyla</taxon>
    </lineage>
</organism>
<name>A0A8J6MV76_9DELT</name>
<dbReference type="Pfam" id="PF00258">
    <property type="entry name" value="Flavodoxin_1"/>
    <property type="match status" value="1"/>
</dbReference>
<evidence type="ECO:0000313" key="2">
    <source>
        <dbReference type="EMBL" id="MBC8175993.1"/>
    </source>
</evidence>
<comment type="caution">
    <text evidence="2">The sequence shown here is derived from an EMBL/GenBank/DDBJ whole genome shotgun (WGS) entry which is preliminary data.</text>
</comment>
<dbReference type="SUPFAM" id="SSF52218">
    <property type="entry name" value="Flavoproteins"/>
    <property type="match status" value="1"/>
</dbReference>
<evidence type="ECO:0000313" key="3">
    <source>
        <dbReference type="Proteomes" id="UP000650524"/>
    </source>
</evidence>
<accession>A0A8J6MV76</accession>
<dbReference type="InterPro" id="IPR029039">
    <property type="entry name" value="Flavoprotein-like_sf"/>
</dbReference>
<proteinExistence type="predicted"/>
<dbReference type="Gene3D" id="3.40.50.360">
    <property type="match status" value="1"/>
</dbReference>
<gene>
    <name evidence="2" type="ORF">H8E19_01205</name>
</gene>
<dbReference type="EMBL" id="JACNJD010000067">
    <property type="protein sequence ID" value="MBC8175993.1"/>
    <property type="molecule type" value="Genomic_DNA"/>
</dbReference>
<protein>
    <submittedName>
        <fullName evidence="2">Flavodoxin</fullName>
    </submittedName>
</protein>
<dbReference type="AlphaFoldDB" id="A0A8J6MV76"/>
<dbReference type="PROSITE" id="PS50902">
    <property type="entry name" value="FLAVODOXIN_LIKE"/>
    <property type="match status" value="1"/>
</dbReference>
<sequence length="179" mass="20144">MNILNLYFSSTGNTEKVALRIEKTIQDLGERVDTLKITRKDMEIDILEYDFIFAGSGVYAQLPGEPVMSLFRSLIQKYALKGEVIPCSPRRPAANAVVYCTYGGTHTGINEAIPAVKYMGQLFDHLGYAIVGEWYVVGEYHPEKMRHYSVSGRLGDIRGRPGELDLRDIEERVKGVLKI</sequence>
<feature type="domain" description="Flavodoxin-like" evidence="1">
    <location>
        <begin position="3"/>
        <end position="158"/>
    </location>
</feature>
<reference evidence="2 3" key="1">
    <citation type="submission" date="2020-08" db="EMBL/GenBank/DDBJ databases">
        <title>Bridging the membrane lipid divide: bacteria of the FCB group superphylum have the potential to synthesize archaeal ether lipids.</title>
        <authorList>
            <person name="Villanueva L."/>
            <person name="Von Meijenfeldt F.A.B."/>
            <person name="Westbye A.B."/>
            <person name="Yadav S."/>
            <person name="Hopmans E.C."/>
            <person name="Dutilh B.E."/>
            <person name="Sinninghe Damste J.S."/>
        </authorList>
    </citation>
    <scope>NUCLEOTIDE SEQUENCE [LARGE SCALE GENOMIC DNA]</scope>
    <source>
        <strain evidence="2">NIOZ-UU27</strain>
    </source>
</reference>
<dbReference type="Proteomes" id="UP000650524">
    <property type="component" value="Unassembled WGS sequence"/>
</dbReference>